<feature type="region of interest" description="Disordered" evidence="1">
    <location>
        <begin position="138"/>
        <end position="185"/>
    </location>
</feature>
<evidence type="ECO:0000256" key="1">
    <source>
        <dbReference type="SAM" id="MobiDB-lite"/>
    </source>
</evidence>
<feature type="compositionally biased region" description="Acidic residues" evidence="1">
    <location>
        <begin position="172"/>
        <end position="181"/>
    </location>
</feature>
<gene>
    <name evidence="2" type="ORF">SDC9_11693</name>
</gene>
<evidence type="ECO:0000313" key="2">
    <source>
        <dbReference type="EMBL" id="MPL66025.1"/>
    </source>
</evidence>
<dbReference type="PANTHER" id="PTHR37293:SF5">
    <property type="entry name" value="DNA REPLICATION PROTEIN"/>
    <property type="match status" value="1"/>
</dbReference>
<name>A0A644TGC4_9ZZZZ</name>
<dbReference type="InterPro" id="IPR053162">
    <property type="entry name" value="DnaD"/>
</dbReference>
<dbReference type="AlphaFoldDB" id="A0A644TGC4"/>
<proteinExistence type="predicted"/>
<reference evidence="2" key="1">
    <citation type="submission" date="2019-08" db="EMBL/GenBank/DDBJ databases">
        <authorList>
            <person name="Kucharzyk K."/>
            <person name="Murdoch R.W."/>
            <person name="Higgins S."/>
            <person name="Loffler F."/>
        </authorList>
    </citation>
    <scope>NUCLEOTIDE SEQUENCE</scope>
</reference>
<organism evidence="2">
    <name type="scientific">bioreactor metagenome</name>
    <dbReference type="NCBI Taxonomy" id="1076179"/>
    <lineage>
        <taxon>unclassified sequences</taxon>
        <taxon>metagenomes</taxon>
        <taxon>ecological metagenomes</taxon>
    </lineage>
</organism>
<accession>A0A644TGC4</accession>
<protein>
    <submittedName>
        <fullName evidence="2">Uncharacterized protein</fullName>
    </submittedName>
</protein>
<feature type="region of interest" description="Disordered" evidence="1">
    <location>
        <begin position="302"/>
        <end position="326"/>
    </location>
</feature>
<dbReference type="PANTHER" id="PTHR37293">
    <property type="entry name" value="PHAGE REPLICATION PROTEIN-RELATED"/>
    <property type="match status" value="1"/>
</dbReference>
<dbReference type="EMBL" id="VSSQ01000030">
    <property type="protein sequence ID" value="MPL66025.1"/>
    <property type="molecule type" value="Genomic_DNA"/>
</dbReference>
<comment type="caution">
    <text evidence="2">The sequence shown here is derived from an EMBL/GenBank/DDBJ whole genome shotgun (WGS) entry which is preliminary data.</text>
</comment>
<sequence>MAGPYRQLYTEFWSDPKVVDSFSPEDKYFYIYLMTNEHTNQCGIYQISLKQIAFDTGYAPETVKSLIDRFQGYLKRIRYNPETREMAILNWAKYNYPEKTADNRFQCIANELRGVNDKSLIFLVLAHAKQEIQTALGYSDTNAGHDDNNTPTEGSSKPLHSPLEAPSKPLGEEEEGEEEQEGGYARAREFQRQEEAADLTGAHFKIANTWYHRFNELTGITTMPDERANLASKKVLEFLGGNLNLAMKAIDFYFENWRDLWFACSKQSRGAPRESRQAEFRFGSFASTDNLTELLSRIKLLPQESKKQTEPWSTAAPAVPDDELASKEQKDKAFEKFRKFKTIHPTEKVS</sequence>